<dbReference type="Gene3D" id="3.30.230.70">
    <property type="entry name" value="GHMP Kinase, N-terminal domain"/>
    <property type="match status" value="1"/>
</dbReference>
<evidence type="ECO:0000256" key="4">
    <source>
        <dbReference type="ARBA" id="ARBA00023242"/>
    </source>
</evidence>
<dbReference type="GO" id="GO:0016075">
    <property type="term" value="P:rRNA catabolic process"/>
    <property type="evidence" value="ECO:0007669"/>
    <property type="project" value="TreeGrafter"/>
</dbReference>
<evidence type="ECO:0000259" key="6">
    <source>
        <dbReference type="Pfam" id="PF03725"/>
    </source>
</evidence>
<dbReference type="GO" id="GO:0071051">
    <property type="term" value="P:poly(A)-dependent snoRNA 3'-end processing"/>
    <property type="evidence" value="ECO:0007669"/>
    <property type="project" value="TreeGrafter"/>
</dbReference>
<keyword evidence="2" id="KW-0698">rRNA processing</keyword>
<feature type="signal peptide" evidence="5">
    <location>
        <begin position="1"/>
        <end position="20"/>
    </location>
</feature>
<evidence type="ECO:0000313" key="7">
    <source>
        <dbReference type="EMBL" id="CAH2314245.1"/>
    </source>
</evidence>
<comment type="subcellular location">
    <subcellularLocation>
        <location evidence="1">Nucleus</location>
    </subcellularLocation>
</comment>
<dbReference type="GO" id="GO:0005730">
    <property type="term" value="C:nucleolus"/>
    <property type="evidence" value="ECO:0007669"/>
    <property type="project" value="TreeGrafter"/>
</dbReference>
<proteinExistence type="predicted"/>
<dbReference type="InterPro" id="IPR027408">
    <property type="entry name" value="PNPase/RNase_PH_dom_sf"/>
</dbReference>
<evidence type="ECO:0000256" key="2">
    <source>
        <dbReference type="ARBA" id="ARBA00022552"/>
    </source>
</evidence>
<evidence type="ECO:0000256" key="3">
    <source>
        <dbReference type="ARBA" id="ARBA00022835"/>
    </source>
</evidence>
<dbReference type="InterPro" id="IPR036345">
    <property type="entry name" value="ExoRNase_PH_dom2_sf"/>
</dbReference>
<dbReference type="GO" id="GO:0071028">
    <property type="term" value="P:nuclear mRNA surveillance"/>
    <property type="evidence" value="ECO:0007669"/>
    <property type="project" value="TreeGrafter"/>
</dbReference>
<name>A0AAD1WM45_PELCU</name>
<dbReference type="PANTHER" id="PTHR11953">
    <property type="entry name" value="EXOSOME COMPLEX COMPONENT"/>
    <property type="match status" value="1"/>
</dbReference>
<protein>
    <submittedName>
        <fullName evidence="7">Exosome complex component RRP46</fullName>
    </submittedName>
</protein>
<reference evidence="7" key="1">
    <citation type="submission" date="2022-03" db="EMBL/GenBank/DDBJ databases">
        <authorList>
            <person name="Alioto T."/>
            <person name="Alioto T."/>
            <person name="Gomez Garrido J."/>
        </authorList>
    </citation>
    <scope>NUCLEOTIDE SEQUENCE</scope>
</reference>
<keyword evidence="4" id="KW-0539">Nucleus</keyword>
<keyword evidence="5" id="KW-0732">Signal</keyword>
<dbReference type="SUPFAM" id="SSF55666">
    <property type="entry name" value="Ribonuclease PH domain 2-like"/>
    <property type="match status" value="1"/>
</dbReference>
<evidence type="ECO:0000313" key="8">
    <source>
        <dbReference type="Proteomes" id="UP001295444"/>
    </source>
</evidence>
<dbReference type="InterPro" id="IPR050080">
    <property type="entry name" value="RNase_PH"/>
</dbReference>
<keyword evidence="3" id="KW-0271">Exosome</keyword>
<gene>
    <name evidence="7" type="ORF">PECUL_23A022939</name>
</gene>
<dbReference type="InterPro" id="IPR015847">
    <property type="entry name" value="ExoRNase_PH_dom2"/>
</dbReference>
<dbReference type="GO" id="GO:0003723">
    <property type="term" value="F:RNA binding"/>
    <property type="evidence" value="ECO:0007669"/>
    <property type="project" value="TreeGrafter"/>
</dbReference>
<sequence>MALMDAGLPLHFLFCGVTCALNPDGHLTLDPNTKQQKESRAVLTFAIESTENKVLTVFSRGTYSTTELQQSIAVAQIAAQKIFTFYRDSVRRRYSKS</sequence>
<dbReference type="GO" id="GO:0000176">
    <property type="term" value="C:nuclear exosome (RNase complex)"/>
    <property type="evidence" value="ECO:0007669"/>
    <property type="project" value="TreeGrafter"/>
</dbReference>
<accession>A0AAD1WM45</accession>
<dbReference type="Pfam" id="PF03725">
    <property type="entry name" value="RNase_PH_C"/>
    <property type="match status" value="1"/>
</dbReference>
<dbReference type="GO" id="GO:0006364">
    <property type="term" value="P:rRNA processing"/>
    <property type="evidence" value="ECO:0007669"/>
    <property type="project" value="UniProtKB-KW"/>
</dbReference>
<dbReference type="AlphaFoldDB" id="A0AAD1WM45"/>
<dbReference type="GO" id="GO:0034475">
    <property type="term" value="P:U4 snRNA 3'-end processing"/>
    <property type="evidence" value="ECO:0007669"/>
    <property type="project" value="TreeGrafter"/>
</dbReference>
<evidence type="ECO:0000256" key="5">
    <source>
        <dbReference type="SAM" id="SignalP"/>
    </source>
</evidence>
<dbReference type="GO" id="GO:0000177">
    <property type="term" value="C:cytoplasmic exosome (RNase complex)"/>
    <property type="evidence" value="ECO:0007669"/>
    <property type="project" value="TreeGrafter"/>
</dbReference>
<dbReference type="PANTHER" id="PTHR11953:SF1">
    <property type="entry name" value="EXOSOME COMPLEX COMPONENT RRP46"/>
    <property type="match status" value="1"/>
</dbReference>
<feature type="domain" description="Exoribonuclease phosphorolytic" evidence="6">
    <location>
        <begin position="14"/>
        <end position="76"/>
    </location>
</feature>
<dbReference type="EMBL" id="OW240920">
    <property type="protein sequence ID" value="CAH2314245.1"/>
    <property type="molecule type" value="Genomic_DNA"/>
</dbReference>
<organism evidence="7 8">
    <name type="scientific">Pelobates cultripes</name>
    <name type="common">Western spadefoot toad</name>
    <dbReference type="NCBI Taxonomy" id="61616"/>
    <lineage>
        <taxon>Eukaryota</taxon>
        <taxon>Metazoa</taxon>
        <taxon>Chordata</taxon>
        <taxon>Craniata</taxon>
        <taxon>Vertebrata</taxon>
        <taxon>Euteleostomi</taxon>
        <taxon>Amphibia</taxon>
        <taxon>Batrachia</taxon>
        <taxon>Anura</taxon>
        <taxon>Pelobatoidea</taxon>
        <taxon>Pelobatidae</taxon>
        <taxon>Pelobates</taxon>
    </lineage>
</organism>
<dbReference type="Proteomes" id="UP001295444">
    <property type="component" value="Chromosome 09"/>
</dbReference>
<keyword evidence="8" id="KW-1185">Reference proteome</keyword>
<feature type="chain" id="PRO_5042066580" evidence="5">
    <location>
        <begin position="21"/>
        <end position="97"/>
    </location>
</feature>
<evidence type="ECO:0000256" key="1">
    <source>
        <dbReference type="ARBA" id="ARBA00004123"/>
    </source>
</evidence>